<proteinExistence type="predicted"/>
<keyword evidence="2" id="KW-1185">Reference proteome</keyword>
<protein>
    <submittedName>
        <fullName evidence="1">Uncharacterized protein</fullName>
    </submittedName>
</protein>
<comment type="caution">
    <text evidence="1">The sequence shown here is derived from an EMBL/GenBank/DDBJ whole genome shotgun (WGS) entry which is preliminary data.</text>
</comment>
<dbReference type="Proteomes" id="UP001176521">
    <property type="component" value="Unassembled WGS sequence"/>
</dbReference>
<reference evidence="1" key="1">
    <citation type="journal article" date="2023" name="PhytoFront">
        <title>Draft Genome Resources of Seven Strains of Tilletia horrida, Causal Agent of Kernel Smut of Rice.</title>
        <authorList>
            <person name="Khanal S."/>
            <person name="Antony Babu S."/>
            <person name="Zhou X.G."/>
        </authorList>
    </citation>
    <scope>NUCLEOTIDE SEQUENCE</scope>
    <source>
        <strain evidence="1">TX3</strain>
    </source>
</reference>
<evidence type="ECO:0000313" key="1">
    <source>
        <dbReference type="EMBL" id="KAK0518003.1"/>
    </source>
</evidence>
<feature type="non-terminal residue" evidence="1">
    <location>
        <position position="1"/>
    </location>
</feature>
<name>A0AAN6G7C9_9BASI</name>
<accession>A0AAN6G7C9</accession>
<sequence>TMGSAAGTFGTSAYSLAHKQRHLSKANPNSEAARRVLERIFTISDLLREIEADVVELLDGSSSRRGRLQRNSAMSSQRITRDGVWVYHFFELERTATLLVHISGPKPEYTLT</sequence>
<gene>
    <name evidence="1" type="ORF">OC842_007930</name>
</gene>
<evidence type="ECO:0000313" key="2">
    <source>
        <dbReference type="Proteomes" id="UP001176521"/>
    </source>
</evidence>
<organism evidence="1 2">
    <name type="scientific">Tilletia horrida</name>
    <dbReference type="NCBI Taxonomy" id="155126"/>
    <lineage>
        <taxon>Eukaryota</taxon>
        <taxon>Fungi</taxon>
        <taxon>Dikarya</taxon>
        <taxon>Basidiomycota</taxon>
        <taxon>Ustilaginomycotina</taxon>
        <taxon>Exobasidiomycetes</taxon>
        <taxon>Tilletiales</taxon>
        <taxon>Tilletiaceae</taxon>
        <taxon>Tilletia</taxon>
    </lineage>
</organism>
<dbReference type="EMBL" id="JAPDMQ010001478">
    <property type="protein sequence ID" value="KAK0518003.1"/>
    <property type="molecule type" value="Genomic_DNA"/>
</dbReference>
<dbReference type="AlphaFoldDB" id="A0AAN6G7C9"/>